<organism evidence="5 6">
    <name type="scientific">Chryseosolibacter histidini</name>
    <dbReference type="NCBI Taxonomy" id="2782349"/>
    <lineage>
        <taxon>Bacteria</taxon>
        <taxon>Pseudomonadati</taxon>
        <taxon>Bacteroidota</taxon>
        <taxon>Cytophagia</taxon>
        <taxon>Cytophagales</taxon>
        <taxon>Chryseotaleaceae</taxon>
        <taxon>Chryseosolibacter</taxon>
    </lineage>
</organism>
<dbReference type="Proteomes" id="UP001319200">
    <property type="component" value="Unassembled WGS sequence"/>
</dbReference>
<feature type="transmembrane region" description="Helical" evidence="1">
    <location>
        <begin position="285"/>
        <end position="304"/>
    </location>
</feature>
<keyword evidence="6" id="KW-1185">Reference proteome</keyword>
<evidence type="ECO:0000259" key="3">
    <source>
        <dbReference type="Pfam" id="PF13387"/>
    </source>
</evidence>
<evidence type="ECO:0000259" key="4">
    <source>
        <dbReference type="Pfam" id="PF25221"/>
    </source>
</evidence>
<feature type="chain" id="PRO_5042978734" evidence="2">
    <location>
        <begin position="18"/>
        <end position="391"/>
    </location>
</feature>
<dbReference type="InterPro" id="IPR025178">
    <property type="entry name" value="Lnb_N"/>
</dbReference>
<reference evidence="5 6" key="1">
    <citation type="submission" date="2021-05" db="EMBL/GenBank/DDBJ databases">
        <title>A Polyphasic approach of four new species of the genus Ohtaekwangia: Ohtaekwangia histidinii sp. nov., Ohtaekwangia cretensis sp. nov., Ohtaekwangia indiensis sp. nov., Ohtaekwangia reichenbachii sp. nov. from diverse environment.</title>
        <authorList>
            <person name="Octaviana S."/>
        </authorList>
    </citation>
    <scope>NUCLEOTIDE SEQUENCE [LARGE SCALE GENOMIC DNA]</scope>
    <source>
        <strain evidence="5 6">PWU4</strain>
    </source>
</reference>
<name>A0AAP2GQH5_9BACT</name>
<keyword evidence="1" id="KW-1133">Transmembrane helix</keyword>
<feature type="domain" description="Lnb-like transmembrane" evidence="4">
    <location>
        <begin position="251"/>
        <end position="383"/>
    </location>
</feature>
<keyword evidence="1" id="KW-0472">Membrane</keyword>
<dbReference type="Pfam" id="PF25221">
    <property type="entry name" value="5TMH_Lnb"/>
    <property type="match status" value="1"/>
</dbReference>
<feature type="signal peptide" evidence="2">
    <location>
        <begin position="1"/>
        <end position="17"/>
    </location>
</feature>
<sequence>MKKAVFLLLIISTVCHAQVKLSDKAEISVITFGPGQGELYSAFGHSAFRINDAELGIDEAYDYGVFDFDQPNFYLNFARGYLNYKMAIRNYKHFEGYYIFNNRYVHEQKLNLNQAQKQRLYDYLEWNAKPENQYYRYDYFYDNCATKMPAVIKKVFGDSVVFDGSHIKTNYTIRELTDLYLKYQPWGDLGIDVCLGLPMDKKASPYEYMFLPDYVEAGFAHATINRDGAVRPLVKERISIYESREEDMPHTTLTPLVVFSIVFVILAVISFFDIKRNKLSNGVDVVLFTVLGLLGLLFLLLWVATDHKAAARNMNLLWALPTHLVAVIAFIKKPKWLEKYFFAVAILSVLLLLTWPFLPQKMHYALIPLVMGIGLRAYIQHRIRKQLQAPL</sequence>
<dbReference type="RefSeq" id="WP_254166029.1">
    <property type="nucleotide sequence ID" value="NZ_JAHESF010000019.1"/>
</dbReference>
<dbReference type="InterPro" id="IPR057436">
    <property type="entry name" value="5TMH_Lnb"/>
</dbReference>
<comment type="caution">
    <text evidence="5">The sequence shown here is derived from an EMBL/GenBank/DDBJ whole genome shotgun (WGS) entry which is preliminary data.</text>
</comment>
<proteinExistence type="predicted"/>
<dbReference type="AlphaFoldDB" id="A0AAP2GQH5"/>
<evidence type="ECO:0000313" key="5">
    <source>
        <dbReference type="EMBL" id="MBT1698935.1"/>
    </source>
</evidence>
<gene>
    <name evidence="5" type="ORF">KK083_18725</name>
</gene>
<feature type="transmembrane region" description="Helical" evidence="1">
    <location>
        <begin position="340"/>
        <end position="357"/>
    </location>
</feature>
<feature type="transmembrane region" description="Helical" evidence="1">
    <location>
        <begin position="316"/>
        <end position="331"/>
    </location>
</feature>
<feature type="transmembrane region" description="Helical" evidence="1">
    <location>
        <begin position="363"/>
        <end position="379"/>
    </location>
</feature>
<dbReference type="Pfam" id="PF13387">
    <property type="entry name" value="Lnb_N"/>
    <property type="match status" value="1"/>
</dbReference>
<protein>
    <submittedName>
        <fullName evidence="5">DUF4105 domain-containing protein</fullName>
    </submittedName>
</protein>
<evidence type="ECO:0000256" key="2">
    <source>
        <dbReference type="SAM" id="SignalP"/>
    </source>
</evidence>
<keyword evidence="1" id="KW-0812">Transmembrane</keyword>
<dbReference type="EMBL" id="JAHESF010000019">
    <property type="protein sequence ID" value="MBT1698935.1"/>
    <property type="molecule type" value="Genomic_DNA"/>
</dbReference>
<keyword evidence="2" id="KW-0732">Signal</keyword>
<evidence type="ECO:0000256" key="1">
    <source>
        <dbReference type="SAM" id="Phobius"/>
    </source>
</evidence>
<accession>A0AAP2GQH5</accession>
<evidence type="ECO:0000313" key="6">
    <source>
        <dbReference type="Proteomes" id="UP001319200"/>
    </source>
</evidence>
<feature type="transmembrane region" description="Helical" evidence="1">
    <location>
        <begin position="253"/>
        <end position="273"/>
    </location>
</feature>
<feature type="domain" description="Lnb N-terminal periplasmic" evidence="3">
    <location>
        <begin position="25"/>
        <end position="157"/>
    </location>
</feature>